<feature type="compositionally biased region" description="Basic and acidic residues" evidence="1">
    <location>
        <begin position="184"/>
        <end position="201"/>
    </location>
</feature>
<organism evidence="3 4">
    <name type="scientific">Caenorhabditis briggsae</name>
    <dbReference type="NCBI Taxonomy" id="6238"/>
    <lineage>
        <taxon>Eukaryota</taxon>
        <taxon>Metazoa</taxon>
        <taxon>Ecdysozoa</taxon>
        <taxon>Nematoda</taxon>
        <taxon>Chromadorea</taxon>
        <taxon>Rhabditida</taxon>
        <taxon>Rhabditina</taxon>
        <taxon>Rhabditomorpha</taxon>
        <taxon>Rhabditoidea</taxon>
        <taxon>Rhabditidae</taxon>
        <taxon>Peloderinae</taxon>
        <taxon>Caenorhabditis</taxon>
    </lineage>
</organism>
<dbReference type="AlphaFoldDB" id="A0AAE9E5S5"/>
<dbReference type="Gene3D" id="1.10.418.10">
    <property type="entry name" value="Calponin-like domain"/>
    <property type="match status" value="1"/>
</dbReference>
<feature type="region of interest" description="Disordered" evidence="1">
    <location>
        <begin position="182"/>
        <end position="201"/>
    </location>
</feature>
<feature type="compositionally biased region" description="Low complexity" evidence="1">
    <location>
        <begin position="147"/>
        <end position="161"/>
    </location>
</feature>
<feature type="domain" description="Calponin-homology (CH)" evidence="2">
    <location>
        <begin position="201"/>
        <end position="339"/>
    </location>
</feature>
<dbReference type="EMBL" id="CP092620">
    <property type="protein sequence ID" value="UMM13652.1"/>
    <property type="molecule type" value="Genomic_DNA"/>
</dbReference>
<dbReference type="InterPro" id="IPR001715">
    <property type="entry name" value="CH_dom"/>
</dbReference>
<gene>
    <name evidence="3" type="ORF">L5515_001818</name>
</gene>
<accession>A0AAE9E5S5</accession>
<evidence type="ECO:0000313" key="3">
    <source>
        <dbReference type="EMBL" id="UMM13652.1"/>
    </source>
</evidence>
<evidence type="ECO:0000259" key="2">
    <source>
        <dbReference type="SMART" id="SM00033"/>
    </source>
</evidence>
<dbReference type="CDD" id="cd00014">
    <property type="entry name" value="CH_SF"/>
    <property type="match status" value="1"/>
</dbReference>
<protein>
    <recommendedName>
        <fullName evidence="2">Calponin-homology (CH) domain-containing protein</fullName>
    </recommendedName>
</protein>
<dbReference type="SUPFAM" id="SSF47576">
    <property type="entry name" value="Calponin-homology domain, CH-domain"/>
    <property type="match status" value="1"/>
</dbReference>
<name>A0AAE9E5S5_CAEBR</name>
<feature type="compositionally biased region" description="Low complexity" evidence="1">
    <location>
        <begin position="395"/>
        <end position="404"/>
    </location>
</feature>
<sequence>MGRQTGRKGLASRSIDRHLSTYVGIREYDHIGRRAITFWGSHLLMDSESSYVDLHSFNTLSKPSSIRSSEIFLVNNFRVNAHVRRLEELVFTLYSSLTTTRTIMSEEIKKIEEVAEEKAPEVPTTEPPVEAAAPVSEEAQKVEEGAAEATPAAEGEAAAAAPEEKKKSGGVARRFTFNKRWGKHRDAEAAAPKEPEAPKDPKEDVLGWIAQQIPQAVHKANFQVIDWVQKTAIPEEGDRKTIPGKDQATTRNQFLGFFKDGDVLVKLANALEPGAVEVATAEENADAAAQKEVQKKNIDSFGAWAQKTLGTETAPVTSDDLLEKGKAGYSAVFQTLWQLGVQAKEKFDKEGFNVETIVQLANTVVKSGLLNTILGFFRRNRQAAAAAEEPKDDAAPAAVEGTGEAAKEEGATGEVTDTADEPVAVKQETSAPAAVAAN</sequence>
<dbReference type="SMART" id="SM00033">
    <property type="entry name" value="CH"/>
    <property type="match status" value="1"/>
</dbReference>
<feature type="region of interest" description="Disordered" evidence="1">
    <location>
        <begin position="386"/>
        <end position="438"/>
    </location>
</feature>
<evidence type="ECO:0000256" key="1">
    <source>
        <dbReference type="SAM" id="MobiDB-lite"/>
    </source>
</evidence>
<dbReference type="InterPro" id="IPR036872">
    <property type="entry name" value="CH_dom_sf"/>
</dbReference>
<dbReference type="Pfam" id="PF00307">
    <property type="entry name" value="CH"/>
    <property type="match status" value="1"/>
</dbReference>
<feature type="compositionally biased region" description="Low complexity" evidence="1">
    <location>
        <begin position="121"/>
        <end position="137"/>
    </location>
</feature>
<dbReference type="Proteomes" id="UP000829354">
    <property type="component" value="Chromosome I"/>
</dbReference>
<reference evidence="3 4" key="1">
    <citation type="submission" date="2022-04" db="EMBL/GenBank/DDBJ databases">
        <title>Chromosome-level reference genomes for two strains of Caenorhabditis briggsae: an improved platform for comparative genomics.</title>
        <authorList>
            <person name="Stevens L."/>
            <person name="Andersen E."/>
        </authorList>
    </citation>
    <scope>NUCLEOTIDE SEQUENCE [LARGE SCALE GENOMIC DNA]</scope>
    <source>
        <strain evidence="3">VX34</strain>
        <tissue evidence="3">Whole-organism</tissue>
    </source>
</reference>
<evidence type="ECO:0000313" key="4">
    <source>
        <dbReference type="Proteomes" id="UP000829354"/>
    </source>
</evidence>
<keyword evidence="4" id="KW-1185">Reference proteome</keyword>
<proteinExistence type="predicted"/>
<feature type="region of interest" description="Disordered" evidence="1">
    <location>
        <begin position="115"/>
        <end position="173"/>
    </location>
</feature>